<organism evidence="3 4">
    <name type="scientific">Caldicoprobacter faecalis</name>
    <dbReference type="NCBI Taxonomy" id="937334"/>
    <lineage>
        <taxon>Bacteria</taxon>
        <taxon>Bacillati</taxon>
        <taxon>Bacillota</taxon>
        <taxon>Clostridia</taxon>
        <taxon>Caldicoprobacterales</taxon>
        <taxon>Caldicoprobacteraceae</taxon>
        <taxon>Caldicoprobacter</taxon>
    </lineage>
</organism>
<proteinExistence type="inferred from homology"/>
<sequence>MMILKHIKRSVVAVLGFILIVSMIVSITACSAFISKVKAEDLMEGVKPKAVDGKPIDDKFISNTADFSIELFKKSIAEKENSLISPISVMLALAMTANGAANETLSQMEEVLGKDIPLEELNEYLYYYVNNLPSEEKSKLNIANSIWFRDDEDRLTVEKDFLQKNADYYNAAIYKSPFDDQTLQDINNWVKTNTDGMIDKILEKIDDDSIMYLINAIVFDAEWKTVYNKSDIHEGEFTTIDGSKQTVEFMNSEESIYLDDGSATGFIKPYYNDKYSFVALLPNEGISIKDYIETLSGEGFLNTVKSAQNTVVNAVMPKFSYDYKIKLNDALKDLGMHDGLSAAKADFSRLGKSSRGNIYIGEVLHKTFISVDELGTKAGAVTKVEMKDESAPAELKIVRLDRPFVYAIIDNSTNLPVFIGTVMNPKE</sequence>
<evidence type="ECO:0000313" key="3">
    <source>
        <dbReference type="EMBL" id="SFQ35824.1"/>
    </source>
</evidence>
<dbReference type="CDD" id="cd19589">
    <property type="entry name" value="serpin_tengpin-like"/>
    <property type="match status" value="1"/>
</dbReference>
<dbReference type="PROSITE" id="PS00284">
    <property type="entry name" value="SERPIN"/>
    <property type="match status" value="1"/>
</dbReference>
<dbReference type="SMART" id="SM00093">
    <property type="entry name" value="SERPIN"/>
    <property type="match status" value="1"/>
</dbReference>
<dbReference type="AlphaFoldDB" id="A0A1I5XV84"/>
<dbReference type="InterPro" id="IPR042178">
    <property type="entry name" value="Serpin_sf_1"/>
</dbReference>
<dbReference type="GO" id="GO:0004867">
    <property type="term" value="F:serine-type endopeptidase inhibitor activity"/>
    <property type="evidence" value="ECO:0007669"/>
    <property type="project" value="InterPro"/>
</dbReference>
<accession>A0A1I5XV84</accession>
<dbReference type="PANTHER" id="PTHR11461:SF211">
    <property type="entry name" value="GH10112P-RELATED"/>
    <property type="match status" value="1"/>
</dbReference>
<dbReference type="InterPro" id="IPR023796">
    <property type="entry name" value="Serpin_dom"/>
</dbReference>
<keyword evidence="4" id="KW-1185">Reference proteome</keyword>
<evidence type="ECO:0000259" key="2">
    <source>
        <dbReference type="SMART" id="SM00093"/>
    </source>
</evidence>
<reference evidence="3 4" key="1">
    <citation type="submission" date="2016-10" db="EMBL/GenBank/DDBJ databases">
        <authorList>
            <person name="de Groot N.N."/>
        </authorList>
    </citation>
    <scope>NUCLEOTIDE SEQUENCE [LARGE SCALE GENOMIC DNA]</scope>
    <source>
        <strain evidence="3 4">DSM 20678</strain>
    </source>
</reference>
<dbReference type="Gene3D" id="2.30.39.10">
    <property type="entry name" value="Alpha-1-antitrypsin, domain 1"/>
    <property type="match status" value="1"/>
</dbReference>
<dbReference type="GO" id="GO:0005615">
    <property type="term" value="C:extracellular space"/>
    <property type="evidence" value="ECO:0007669"/>
    <property type="project" value="InterPro"/>
</dbReference>
<dbReference type="InterPro" id="IPR036186">
    <property type="entry name" value="Serpin_sf"/>
</dbReference>
<feature type="domain" description="Serpin" evidence="2">
    <location>
        <begin position="69"/>
        <end position="425"/>
    </location>
</feature>
<dbReference type="EMBL" id="FOXR01000031">
    <property type="protein sequence ID" value="SFQ35824.1"/>
    <property type="molecule type" value="Genomic_DNA"/>
</dbReference>
<comment type="similarity">
    <text evidence="1">Belongs to the serpin family.</text>
</comment>
<dbReference type="PANTHER" id="PTHR11461">
    <property type="entry name" value="SERINE PROTEASE INHIBITOR, SERPIN"/>
    <property type="match status" value="1"/>
</dbReference>
<name>A0A1I5XV84_9FIRM</name>
<dbReference type="InterPro" id="IPR000215">
    <property type="entry name" value="Serpin_fam"/>
</dbReference>
<evidence type="ECO:0000256" key="1">
    <source>
        <dbReference type="RuleBase" id="RU000411"/>
    </source>
</evidence>
<evidence type="ECO:0000313" key="4">
    <source>
        <dbReference type="Proteomes" id="UP000198577"/>
    </source>
</evidence>
<dbReference type="Pfam" id="PF00079">
    <property type="entry name" value="Serpin"/>
    <property type="match status" value="1"/>
</dbReference>
<dbReference type="InterPro" id="IPR023795">
    <property type="entry name" value="Serpin_CS"/>
</dbReference>
<dbReference type="SUPFAM" id="SSF56574">
    <property type="entry name" value="Serpins"/>
    <property type="match status" value="1"/>
</dbReference>
<dbReference type="Proteomes" id="UP000198577">
    <property type="component" value="Unassembled WGS sequence"/>
</dbReference>
<protein>
    <submittedName>
        <fullName evidence="3">Serpin B</fullName>
    </submittedName>
</protein>
<dbReference type="Gene3D" id="3.30.497.10">
    <property type="entry name" value="Antithrombin, subunit I, domain 2"/>
    <property type="match status" value="1"/>
</dbReference>
<dbReference type="PROSITE" id="PS51257">
    <property type="entry name" value="PROKAR_LIPOPROTEIN"/>
    <property type="match status" value="1"/>
</dbReference>
<dbReference type="InterPro" id="IPR042185">
    <property type="entry name" value="Serpin_sf_2"/>
</dbReference>
<gene>
    <name evidence="3" type="ORF">SAMN05444406_13111</name>
</gene>